<comment type="caution">
    <text evidence="2">The sequence shown here is derived from an EMBL/GenBank/DDBJ whole genome shotgun (WGS) entry which is preliminary data.</text>
</comment>
<keyword evidence="3" id="KW-1185">Reference proteome</keyword>
<sequence length="73" mass="7685">MALINPAAGSTSFGRARRRKSVDPATTRKVSERTTITHREAVAAARANVAASRVLGVTTDPRVAALAKEPLTD</sequence>
<dbReference type="RefSeq" id="WP_076701176.1">
    <property type="nucleotide sequence ID" value="NZ_MRDE01000009.1"/>
</dbReference>
<organism evidence="2 3">
    <name type="scientific">Tersicoccus phoenicis</name>
    <dbReference type="NCBI Taxonomy" id="554083"/>
    <lineage>
        <taxon>Bacteria</taxon>
        <taxon>Bacillati</taxon>
        <taxon>Actinomycetota</taxon>
        <taxon>Actinomycetes</taxon>
        <taxon>Micrococcales</taxon>
        <taxon>Micrococcaceae</taxon>
        <taxon>Tersicoccus</taxon>
    </lineage>
</organism>
<dbReference type="Proteomes" id="UP000187085">
    <property type="component" value="Unassembled WGS sequence"/>
</dbReference>
<accession>A0A1R1LLB7</accession>
<evidence type="ECO:0000313" key="3">
    <source>
        <dbReference type="Proteomes" id="UP000187085"/>
    </source>
</evidence>
<evidence type="ECO:0000256" key="1">
    <source>
        <dbReference type="SAM" id="MobiDB-lite"/>
    </source>
</evidence>
<feature type="region of interest" description="Disordered" evidence="1">
    <location>
        <begin position="1"/>
        <end position="34"/>
    </location>
</feature>
<dbReference type="EMBL" id="MRDE01000009">
    <property type="protein sequence ID" value="OMH28279.1"/>
    <property type="molecule type" value="Genomic_DNA"/>
</dbReference>
<protein>
    <submittedName>
        <fullName evidence="2">Uncharacterized protein</fullName>
    </submittedName>
</protein>
<proteinExistence type="predicted"/>
<evidence type="ECO:0000313" key="2">
    <source>
        <dbReference type="EMBL" id="OMH28279.1"/>
    </source>
</evidence>
<dbReference type="AlphaFoldDB" id="A0A1R1LLB7"/>
<dbReference type="STRING" id="554083.BKD30_01820"/>
<reference evidence="2 3" key="1">
    <citation type="submission" date="2016-12" db="EMBL/GenBank/DDBJ databases">
        <title>Draft genome of Tersicoccus phoenicis 1P05MA.</title>
        <authorList>
            <person name="Nakajima Y."/>
            <person name="Yoshizawa S."/>
            <person name="Nakamura K."/>
            <person name="Ogura Y."/>
            <person name="Hayashi T."/>
            <person name="Kogure K."/>
        </authorList>
    </citation>
    <scope>NUCLEOTIDE SEQUENCE [LARGE SCALE GENOMIC DNA]</scope>
    <source>
        <strain evidence="2 3">1p05MA</strain>
    </source>
</reference>
<gene>
    <name evidence="2" type="ORF">BKD30_01820</name>
</gene>
<name>A0A1R1LLB7_9MICC</name>